<name>A0A1G9T9F1_ALLAB</name>
<evidence type="ECO:0000259" key="1">
    <source>
        <dbReference type="Pfam" id="PF02720"/>
    </source>
</evidence>
<dbReference type="RefSeq" id="WP_083383692.1">
    <property type="nucleotide sequence ID" value="NZ_LT629701.1"/>
</dbReference>
<evidence type="ECO:0000313" key="2">
    <source>
        <dbReference type="EMBL" id="SDM44373.1"/>
    </source>
</evidence>
<gene>
    <name evidence="2" type="ORF">SAMN04489726_1652</name>
</gene>
<dbReference type="InterPro" id="IPR003870">
    <property type="entry name" value="DUF222"/>
</dbReference>
<protein>
    <recommendedName>
        <fullName evidence="1">DUF222 domain-containing protein</fullName>
    </recommendedName>
</protein>
<dbReference type="Proteomes" id="UP000183376">
    <property type="component" value="Chromosome I"/>
</dbReference>
<feature type="domain" description="DUF222" evidence="1">
    <location>
        <begin position="30"/>
        <end position="323"/>
    </location>
</feature>
<evidence type="ECO:0000313" key="3">
    <source>
        <dbReference type="Proteomes" id="UP000183376"/>
    </source>
</evidence>
<keyword evidence="3" id="KW-1185">Reference proteome</keyword>
<organism evidence="2 3">
    <name type="scientific">Allokutzneria albata</name>
    <name type="common">Kibdelosporangium albatum</name>
    <dbReference type="NCBI Taxonomy" id="211114"/>
    <lineage>
        <taxon>Bacteria</taxon>
        <taxon>Bacillati</taxon>
        <taxon>Actinomycetota</taxon>
        <taxon>Actinomycetes</taxon>
        <taxon>Pseudonocardiales</taxon>
        <taxon>Pseudonocardiaceae</taxon>
        <taxon>Allokutzneria</taxon>
    </lineage>
</organism>
<dbReference type="eggNOG" id="COG1403">
    <property type="taxonomic scope" value="Bacteria"/>
</dbReference>
<proteinExistence type="predicted"/>
<reference evidence="2 3" key="1">
    <citation type="submission" date="2016-10" db="EMBL/GenBank/DDBJ databases">
        <authorList>
            <person name="de Groot N.N."/>
        </authorList>
    </citation>
    <scope>NUCLEOTIDE SEQUENCE [LARGE SCALE GENOMIC DNA]</scope>
    <source>
        <strain evidence="2 3">DSM 44149</strain>
    </source>
</reference>
<dbReference type="EMBL" id="LT629701">
    <property type="protein sequence ID" value="SDM44373.1"/>
    <property type="molecule type" value="Genomic_DNA"/>
</dbReference>
<accession>A0A1G9T9F1</accession>
<dbReference type="Pfam" id="PF02720">
    <property type="entry name" value="DUF222"/>
    <property type="match status" value="1"/>
</dbReference>
<dbReference type="AlphaFoldDB" id="A0A1G9T9F1"/>
<dbReference type="STRING" id="211114.SAMN04489726_1652"/>
<sequence>MLDVKEIMDVLVGHLAANDTYQLSEDEHLAFLQDLETITNLVTAAKIDAATHAEERGLHARYGCKSVSVLLREKLKLNHADATRRTCLVHELPALPHTREAVYAGVISSEHALVISDAIKRLPGEHVEQADQALAEVAPTLPPRDLMRVGKHLRSLVDPDEVYRDEQEGIAKPALRMGNDQDGCLHIKAIIDPLNGEKFRTFLPALSKPKTVNGEKDPRTSEQRLADAFIEAMTTAMSAKDLPINGGMRTQLIVTMGFDALAAKTGCGQPQNGDPISAGLMRQAACDAGVIPIVLGGDSEPLDYGRERRLASPAQRRALALRDKGCAFPGV</sequence>